<dbReference type="Proteomes" id="UP000033869">
    <property type="component" value="Unassembled WGS sequence"/>
</dbReference>
<dbReference type="PROSITE" id="PS51736">
    <property type="entry name" value="RECOMBINASES_3"/>
    <property type="match status" value="1"/>
</dbReference>
<dbReference type="InterPro" id="IPR006118">
    <property type="entry name" value="Recombinase_CS"/>
</dbReference>
<keyword evidence="3" id="KW-0233">DNA recombination</keyword>
<dbReference type="EMBL" id="LCBL01000001">
    <property type="protein sequence ID" value="KKS09770.1"/>
    <property type="molecule type" value="Genomic_DNA"/>
</dbReference>
<dbReference type="GO" id="GO:0015074">
    <property type="term" value="P:DNA integration"/>
    <property type="evidence" value="ECO:0007669"/>
    <property type="project" value="UniProtKB-KW"/>
</dbReference>
<feature type="domain" description="Resolvase/invertase-type recombinase catalytic" evidence="6">
    <location>
        <begin position="15"/>
        <end position="163"/>
    </location>
</feature>
<dbReference type="Pfam" id="PF13408">
    <property type="entry name" value="Zn_ribbon_recom"/>
    <property type="match status" value="1"/>
</dbReference>
<evidence type="ECO:0000313" key="8">
    <source>
        <dbReference type="EMBL" id="KKS09770.1"/>
    </source>
</evidence>
<dbReference type="GO" id="GO:0000150">
    <property type="term" value="F:DNA strand exchange activity"/>
    <property type="evidence" value="ECO:0007669"/>
    <property type="project" value="InterPro"/>
</dbReference>
<evidence type="ECO:0000256" key="2">
    <source>
        <dbReference type="ARBA" id="ARBA00023125"/>
    </source>
</evidence>
<dbReference type="SUPFAM" id="SSF53041">
    <property type="entry name" value="Resolvase-like"/>
    <property type="match status" value="1"/>
</dbReference>
<evidence type="ECO:0000259" key="6">
    <source>
        <dbReference type="PROSITE" id="PS51736"/>
    </source>
</evidence>
<dbReference type="Gene3D" id="3.90.1750.20">
    <property type="entry name" value="Putative Large Serine Recombinase, Chain B, Domain 2"/>
    <property type="match status" value="1"/>
</dbReference>
<dbReference type="AntiFam" id="ANF00012">
    <property type="entry name" value="tRNA translation"/>
</dbReference>
<evidence type="ECO:0000259" key="7">
    <source>
        <dbReference type="PROSITE" id="PS51737"/>
    </source>
</evidence>
<evidence type="ECO:0000256" key="3">
    <source>
        <dbReference type="ARBA" id="ARBA00023172"/>
    </source>
</evidence>
<dbReference type="InterPro" id="IPR011109">
    <property type="entry name" value="DNA_bind_recombinase_dom"/>
</dbReference>
<dbReference type="InterPro" id="IPR025827">
    <property type="entry name" value="Zn_ribbon_recom_dom"/>
</dbReference>
<organism evidence="8 9">
    <name type="scientific">candidate division CPR2 bacterium GW2011_GWC1_41_48</name>
    <dbReference type="NCBI Taxonomy" id="1618344"/>
    <lineage>
        <taxon>Bacteria</taxon>
        <taxon>Bacteria division CPR2</taxon>
    </lineage>
</organism>
<evidence type="ECO:0000256" key="5">
    <source>
        <dbReference type="PROSITE-ProRule" id="PRU10137"/>
    </source>
</evidence>
<dbReference type="PROSITE" id="PS00397">
    <property type="entry name" value="RECOMBINASES_1"/>
    <property type="match status" value="1"/>
</dbReference>
<sequence>MSQINFGKTALRPEKAVIYVRVSSEDQVENYSLGTQEDICRKDARNRGFDVLQVFKEEGRSAKTINGRPTLIEMLEFCRKQKREIAAVIVYRLDRISRETADYLVIRRKLTECDIKLVSATEPTGNSPTEKFVETMLAGFAQMDNDVRGERSRNGLRARFQAGLAAYVPLGYINQNGYAIKDPATSDKIKEAWDLVATGTKTLREIADILTKQGVTQRQKGGPIRPQTINRLFHNKFYTGKVISKKYGQEVEGQHPAMITEELFYKVQAILDGRNTNISTPIMRRNQDNPDFPLRRIVRCKHCDSPLTGAWTQGKTKRYAYYFCPNRCSKSFSVDELNLATMDYLAQITPTVETLELFNTFLKKTYYQRISTLQKRREDADIELKKLYGTRQALIQKNLSGVYSDEMFKEQNKVLEEKIKDIQVTKNDELIGKYNLEDITNFIRSKFENLSQTFANSNLDQTRILLSSIFPSGLVWQDERYSNSEISPFYCIIIDFQPGCVPFGWGGGIRTPECWDQNPVPYRLATPHNQVAGNSKQL</sequence>
<keyword evidence="1" id="KW-0229">DNA integration</keyword>
<dbReference type="PANTHER" id="PTHR30461:SF2">
    <property type="entry name" value="SERINE RECOMBINASE PINE-RELATED"/>
    <property type="match status" value="1"/>
</dbReference>
<dbReference type="SMART" id="SM00857">
    <property type="entry name" value="Resolvase"/>
    <property type="match status" value="1"/>
</dbReference>
<dbReference type="CDD" id="cd00338">
    <property type="entry name" value="Ser_Recombinase"/>
    <property type="match status" value="1"/>
</dbReference>
<dbReference type="AlphaFoldDB" id="A0A0G0W9X7"/>
<dbReference type="InterPro" id="IPR006119">
    <property type="entry name" value="Resolv_N"/>
</dbReference>
<keyword evidence="2" id="KW-0238">DNA-binding</keyword>
<gene>
    <name evidence="8" type="ORF">UU65_C0001G0175</name>
</gene>
<dbReference type="Gene3D" id="3.40.50.1390">
    <property type="entry name" value="Resolvase, N-terminal catalytic domain"/>
    <property type="match status" value="1"/>
</dbReference>
<dbReference type="PANTHER" id="PTHR30461">
    <property type="entry name" value="DNA-INVERTASE FROM LAMBDOID PROPHAGE"/>
    <property type="match status" value="1"/>
</dbReference>
<dbReference type="InterPro" id="IPR038109">
    <property type="entry name" value="DNA_bind_recomb_sf"/>
</dbReference>
<dbReference type="PROSITE" id="PS51737">
    <property type="entry name" value="RECOMBINASE_DNA_BIND"/>
    <property type="match status" value="1"/>
</dbReference>
<dbReference type="Pfam" id="PF07508">
    <property type="entry name" value="Recombinase"/>
    <property type="match status" value="1"/>
</dbReference>
<evidence type="ECO:0000256" key="4">
    <source>
        <dbReference type="PIRSR" id="PIRSR606118-50"/>
    </source>
</evidence>
<dbReference type="GO" id="GO:0003677">
    <property type="term" value="F:DNA binding"/>
    <property type="evidence" value="ECO:0007669"/>
    <property type="project" value="UniProtKB-KW"/>
</dbReference>
<dbReference type="InterPro" id="IPR036162">
    <property type="entry name" value="Resolvase-like_N_sf"/>
</dbReference>
<comment type="caution">
    <text evidence="8">The sequence shown here is derived from an EMBL/GenBank/DDBJ whole genome shotgun (WGS) entry which is preliminary data.</text>
</comment>
<feature type="domain" description="Recombinase" evidence="7">
    <location>
        <begin position="169"/>
        <end position="277"/>
    </location>
</feature>
<accession>A0A0G0W9X7</accession>
<evidence type="ECO:0000313" key="9">
    <source>
        <dbReference type="Proteomes" id="UP000033869"/>
    </source>
</evidence>
<proteinExistence type="predicted"/>
<protein>
    <submittedName>
        <fullName evidence="8">Site-specific recombinase</fullName>
    </submittedName>
</protein>
<name>A0A0G0W9X7_UNCC2</name>
<reference evidence="8 9" key="1">
    <citation type="journal article" date="2015" name="Nature">
        <title>rRNA introns, odd ribosomes, and small enigmatic genomes across a large radiation of phyla.</title>
        <authorList>
            <person name="Brown C.T."/>
            <person name="Hug L.A."/>
            <person name="Thomas B.C."/>
            <person name="Sharon I."/>
            <person name="Castelle C.J."/>
            <person name="Singh A."/>
            <person name="Wilkins M.J."/>
            <person name="Williams K.H."/>
            <person name="Banfield J.F."/>
        </authorList>
    </citation>
    <scope>NUCLEOTIDE SEQUENCE [LARGE SCALE GENOMIC DNA]</scope>
</reference>
<dbReference type="Pfam" id="PF00239">
    <property type="entry name" value="Resolvase"/>
    <property type="match status" value="1"/>
</dbReference>
<dbReference type="InterPro" id="IPR050639">
    <property type="entry name" value="SSR_resolvase"/>
</dbReference>
<feature type="active site" description="O-(5'-phospho-DNA)-serine intermediate" evidence="4 5">
    <location>
        <position position="23"/>
    </location>
</feature>
<evidence type="ECO:0000256" key="1">
    <source>
        <dbReference type="ARBA" id="ARBA00022908"/>
    </source>
</evidence>